<accession>A0ABS9R862</accession>
<evidence type="ECO:0000313" key="1">
    <source>
        <dbReference type="EMBL" id="MCH4285867.1"/>
    </source>
</evidence>
<protein>
    <submittedName>
        <fullName evidence="1">Uncharacterized protein</fullName>
    </submittedName>
</protein>
<keyword evidence="2" id="KW-1185">Reference proteome</keyword>
<reference evidence="1 2" key="1">
    <citation type="submission" date="2022-02" db="EMBL/GenBank/DDBJ databases">
        <title>Genome of Erysipelotrichaceae sp. nov. NSJ-176 isolated from human feces.</title>
        <authorList>
            <person name="Abdugheni R."/>
        </authorList>
    </citation>
    <scope>NUCLEOTIDE SEQUENCE [LARGE SCALE GENOMIC DNA]</scope>
    <source>
        <strain evidence="1 2">NSJ-176</strain>
    </source>
</reference>
<gene>
    <name evidence="1" type="ORF">LQE99_12105</name>
</gene>
<dbReference type="Proteomes" id="UP001202402">
    <property type="component" value="Unassembled WGS sequence"/>
</dbReference>
<proteinExistence type="predicted"/>
<name>A0ABS9R862_9FIRM</name>
<dbReference type="EMBL" id="JAKVPQ010000009">
    <property type="protein sequence ID" value="MCH4285867.1"/>
    <property type="molecule type" value="Genomic_DNA"/>
</dbReference>
<evidence type="ECO:0000313" key="2">
    <source>
        <dbReference type="Proteomes" id="UP001202402"/>
    </source>
</evidence>
<organism evidence="1 2">
    <name type="scientific">Amedibacillus hominis</name>
    <dbReference type="NCBI Taxonomy" id="2897776"/>
    <lineage>
        <taxon>Bacteria</taxon>
        <taxon>Bacillati</taxon>
        <taxon>Bacillota</taxon>
        <taxon>Erysipelotrichia</taxon>
        <taxon>Erysipelotrichales</taxon>
        <taxon>Erysipelotrichaceae</taxon>
        <taxon>Amedibacillus</taxon>
    </lineage>
</organism>
<comment type="caution">
    <text evidence="1">The sequence shown here is derived from an EMBL/GenBank/DDBJ whole genome shotgun (WGS) entry which is preliminary data.</text>
</comment>
<sequence length="104" mass="12159">MIQDYTINQKRLEALNKTIEIQSRIIANALEIDEKDVYDVVMAYTDALNLLVDYDHGCIKKPEGILSTYTLTYKKCRALIDHMKIHKITEYEKKPLNKGFFSFL</sequence>